<proteinExistence type="inferred from homology"/>
<accession>A0ABP5TV91</accession>
<keyword evidence="5" id="KW-1185">Reference proteome</keyword>
<reference evidence="5" key="1">
    <citation type="journal article" date="2019" name="Int. J. Syst. Evol. Microbiol.">
        <title>The Global Catalogue of Microorganisms (GCM) 10K type strain sequencing project: providing services to taxonomists for standard genome sequencing and annotation.</title>
        <authorList>
            <consortium name="The Broad Institute Genomics Platform"/>
            <consortium name="The Broad Institute Genome Sequencing Center for Infectious Disease"/>
            <person name="Wu L."/>
            <person name="Ma J."/>
        </authorList>
    </citation>
    <scope>NUCLEOTIDE SEQUENCE [LARGE SCALE GENOMIC DNA]</scope>
    <source>
        <strain evidence="5">JCM 3272</strain>
    </source>
</reference>
<organism evidence="4 5">
    <name type="scientific">Dactylosporangium salmoneum</name>
    <dbReference type="NCBI Taxonomy" id="53361"/>
    <lineage>
        <taxon>Bacteria</taxon>
        <taxon>Bacillati</taxon>
        <taxon>Actinomycetota</taxon>
        <taxon>Actinomycetes</taxon>
        <taxon>Micromonosporales</taxon>
        <taxon>Micromonosporaceae</taxon>
        <taxon>Dactylosporangium</taxon>
    </lineage>
</organism>
<evidence type="ECO:0000313" key="4">
    <source>
        <dbReference type="EMBL" id="GAA2362486.1"/>
    </source>
</evidence>
<feature type="compositionally biased region" description="Basic and acidic residues" evidence="2">
    <location>
        <begin position="21"/>
        <end position="37"/>
    </location>
</feature>
<evidence type="ECO:0000313" key="5">
    <source>
        <dbReference type="Proteomes" id="UP001501444"/>
    </source>
</evidence>
<evidence type="ECO:0000259" key="3">
    <source>
        <dbReference type="Pfam" id="PF05532"/>
    </source>
</evidence>
<name>A0ABP5TV91_9ACTN</name>
<dbReference type="RefSeq" id="WP_344615767.1">
    <property type="nucleotide sequence ID" value="NZ_BAAARV010000055.1"/>
</dbReference>
<protein>
    <submittedName>
        <fullName evidence="4">CsbD family protein</fullName>
    </submittedName>
</protein>
<evidence type="ECO:0000256" key="2">
    <source>
        <dbReference type="SAM" id="MobiDB-lite"/>
    </source>
</evidence>
<feature type="domain" description="CsbD-like" evidence="3">
    <location>
        <begin position="6"/>
        <end position="57"/>
    </location>
</feature>
<dbReference type="EMBL" id="BAAARV010000055">
    <property type="protein sequence ID" value="GAA2362486.1"/>
    <property type="molecule type" value="Genomic_DNA"/>
</dbReference>
<dbReference type="InterPro" id="IPR036629">
    <property type="entry name" value="YjbJ_sf"/>
</dbReference>
<dbReference type="Pfam" id="PF05532">
    <property type="entry name" value="CsbD"/>
    <property type="match status" value="1"/>
</dbReference>
<dbReference type="SUPFAM" id="SSF69047">
    <property type="entry name" value="Hypothetical protein YjbJ"/>
    <property type="match status" value="1"/>
</dbReference>
<dbReference type="Gene3D" id="1.10.1470.10">
    <property type="entry name" value="YjbJ"/>
    <property type="match status" value="1"/>
</dbReference>
<sequence length="61" mass="6518">MSGADSLRNKAEEIKREIKETAGRAVGNERLEGEGRVDQAAGDVKQASEKLKDAAKDAFGD</sequence>
<comment type="caution">
    <text evidence="4">The sequence shown here is derived from an EMBL/GenBank/DDBJ whole genome shotgun (WGS) entry which is preliminary data.</text>
</comment>
<dbReference type="Proteomes" id="UP001501444">
    <property type="component" value="Unassembled WGS sequence"/>
</dbReference>
<evidence type="ECO:0000256" key="1">
    <source>
        <dbReference type="ARBA" id="ARBA00009129"/>
    </source>
</evidence>
<gene>
    <name evidence="4" type="ORF">GCM10010170_058590</name>
</gene>
<comment type="similarity">
    <text evidence="1">Belongs to the UPF0337 (CsbD) family.</text>
</comment>
<feature type="compositionally biased region" description="Basic and acidic residues" evidence="2">
    <location>
        <begin position="46"/>
        <end position="61"/>
    </location>
</feature>
<dbReference type="InterPro" id="IPR008462">
    <property type="entry name" value="CsbD"/>
</dbReference>
<feature type="region of interest" description="Disordered" evidence="2">
    <location>
        <begin position="21"/>
        <end position="61"/>
    </location>
</feature>